<evidence type="ECO:0000313" key="1">
    <source>
        <dbReference type="EMBL" id="CAI0400198.1"/>
    </source>
</evidence>
<dbReference type="EMBL" id="CAMGYJ010000004">
    <property type="protein sequence ID" value="CAI0400198.1"/>
    <property type="molecule type" value="Genomic_DNA"/>
</dbReference>
<organism evidence="1 2">
    <name type="scientific">Linum tenue</name>
    <dbReference type="NCBI Taxonomy" id="586396"/>
    <lineage>
        <taxon>Eukaryota</taxon>
        <taxon>Viridiplantae</taxon>
        <taxon>Streptophyta</taxon>
        <taxon>Embryophyta</taxon>
        <taxon>Tracheophyta</taxon>
        <taxon>Spermatophyta</taxon>
        <taxon>Magnoliopsida</taxon>
        <taxon>eudicotyledons</taxon>
        <taxon>Gunneridae</taxon>
        <taxon>Pentapetalae</taxon>
        <taxon>rosids</taxon>
        <taxon>fabids</taxon>
        <taxon>Malpighiales</taxon>
        <taxon>Linaceae</taxon>
        <taxon>Linum</taxon>
    </lineage>
</organism>
<protein>
    <submittedName>
        <fullName evidence="1">Uncharacterized protein</fullName>
    </submittedName>
</protein>
<reference evidence="1" key="1">
    <citation type="submission" date="2022-08" db="EMBL/GenBank/DDBJ databases">
        <authorList>
            <person name="Gutierrez-Valencia J."/>
        </authorList>
    </citation>
    <scope>NUCLEOTIDE SEQUENCE</scope>
</reference>
<sequence length="47" mass="5456">MKVLMMKRTEEQIPVLCCYDIIVVMVFSCHMKNIYSSCHSSKSLTLN</sequence>
<accession>A0AAV0IT88</accession>
<name>A0AAV0IT88_9ROSI</name>
<gene>
    <name evidence="1" type="ORF">LITE_LOCUS10657</name>
</gene>
<proteinExistence type="predicted"/>
<dbReference type="Proteomes" id="UP001154282">
    <property type="component" value="Unassembled WGS sequence"/>
</dbReference>
<keyword evidence="2" id="KW-1185">Reference proteome</keyword>
<dbReference type="AlphaFoldDB" id="A0AAV0IT88"/>
<evidence type="ECO:0000313" key="2">
    <source>
        <dbReference type="Proteomes" id="UP001154282"/>
    </source>
</evidence>
<comment type="caution">
    <text evidence="1">The sequence shown here is derived from an EMBL/GenBank/DDBJ whole genome shotgun (WGS) entry which is preliminary data.</text>
</comment>